<organism evidence="2 3">
    <name type="scientific">Plectus sambesii</name>
    <dbReference type="NCBI Taxonomy" id="2011161"/>
    <lineage>
        <taxon>Eukaryota</taxon>
        <taxon>Metazoa</taxon>
        <taxon>Ecdysozoa</taxon>
        <taxon>Nematoda</taxon>
        <taxon>Chromadorea</taxon>
        <taxon>Plectida</taxon>
        <taxon>Plectina</taxon>
        <taxon>Plectoidea</taxon>
        <taxon>Plectidae</taxon>
        <taxon>Plectus</taxon>
    </lineage>
</organism>
<dbReference type="Proteomes" id="UP000887566">
    <property type="component" value="Unplaced"/>
</dbReference>
<sequence>MVPLFPLPTHSTGTAFNCRAAPPNDQCDWAIRNLRGRPRQRRTTSTLGQGSLHSSSTEVGGRHVDWRAS</sequence>
<keyword evidence="2" id="KW-1185">Reference proteome</keyword>
<feature type="region of interest" description="Disordered" evidence="1">
    <location>
        <begin position="35"/>
        <end position="69"/>
    </location>
</feature>
<dbReference type="WBParaSite" id="PSAMB.scaffold4449size14550.g24401.t1">
    <property type="protein sequence ID" value="PSAMB.scaffold4449size14550.g24401.t1"/>
    <property type="gene ID" value="PSAMB.scaffold4449size14550.g24401"/>
</dbReference>
<feature type="compositionally biased region" description="Basic and acidic residues" evidence="1">
    <location>
        <begin position="60"/>
        <end position="69"/>
    </location>
</feature>
<accession>A0A914WL19</accession>
<reference evidence="3" key="1">
    <citation type="submission" date="2022-11" db="UniProtKB">
        <authorList>
            <consortium name="WormBaseParasite"/>
        </authorList>
    </citation>
    <scope>IDENTIFICATION</scope>
</reference>
<name>A0A914WL19_9BILA</name>
<evidence type="ECO:0000313" key="3">
    <source>
        <dbReference type="WBParaSite" id="PSAMB.scaffold4449size14550.g24401.t1"/>
    </source>
</evidence>
<dbReference type="AlphaFoldDB" id="A0A914WL19"/>
<proteinExistence type="predicted"/>
<evidence type="ECO:0000313" key="2">
    <source>
        <dbReference type="Proteomes" id="UP000887566"/>
    </source>
</evidence>
<feature type="compositionally biased region" description="Polar residues" evidence="1">
    <location>
        <begin position="43"/>
        <end position="58"/>
    </location>
</feature>
<protein>
    <submittedName>
        <fullName evidence="3">Uncharacterized protein</fullName>
    </submittedName>
</protein>
<evidence type="ECO:0000256" key="1">
    <source>
        <dbReference type="SAM" id="MobiDB-lite"/>
    </source>
</evidence>